<sequence>MLLAAVVDGDQSSQPSKIRPRTPLICAFSNTE</sequence>
<comment type="caution">
    <text evidence="2">The sequence shown here is derived from an EMBL/GenBank/DDBJ whole genome shotgun (WGS) entry which is preliminary data.</text>
</comment>
<protein>
    <submittedName>
        <fullName evidence="2">Uncharacterized protein</fullName>
    </submittedName>
</protein>
<proteinExistence type="predicted"/>
<evidence type="ECO:0000256" key="1">
    <source>
        <dbReference type="SAM" id="MobiDB-lite"/>
    </source>
</evidence>
<evidence type="ECO:0000313" key="3">
    <source>
        <dbReference type="Proteomes" id="UP000553957"/>
    </source>
</evidence>
<dbReference type="EMBL" id="JACHKF010000001">
    <property type="protein sequence ID" value="MBB6571488.1"/>
    <property type="molecule type" value="Genomic_DNA"/>
</dbReference>
<feature type="region of interest" description="Disordered" evidence="1">
    <location>
        <begin position="1"/>
        <end position="20"/>
    </location>
</feature>
<gene>
    <name evidence="2" type="ORF">HNR71_007125</name>
</gene>
<name>A0A841SHU7_9ACTN</name>
<organism evidence="2 3">
    <name type="scientific">Kribbella sandramycini</name>
    <dbReference type="NCBI Taxonomy" id="60450"/>
    <lineage>
        <taxon>Bacteria</taxon>
        <taxon>Bacillati</taxon>
        <taxon>Actinomycetota</taxon>
        <taxon>Actinomycetes</taxon>
        <taxon>Propionibacteriales</taxon>
        <taxon>Kribbellaceae</taxon>
        <taxon>Kribbella</taxon>
    </lineage>
</organism>
<dbReference type="Proteomes" id="UP000553957">
    <property type="component" value="Unassembled WGS sequence"/>
</dbReference>
<evidence type="ECO:0000313" key="2">
    <source>
        <dbReference type="EMBL" id="MBB6571488.1"/>
    </source>
</evidence>
<dbReference type="AlphaFoldDB" id="A0A841SHU7"/>
<accession>A0A841SHU7</accession>
<reference evidence="2 3" key="1">
    <citation type="submission" date="2020-08" db="EMBL/GenBank/DDBJ databases">
        <title>Sequencing the genomes of 1000 actinobacteria strains.</title>
        <authorList>
            <person name="Klenk H.-P."/>
        </authorList>
    </citation>
    <scope>NUCLEOTIDE SEQUENCE [LARGE SCALE GENOMIC DNA]</scope>
    <source>
        <strain evidence="2 3">DSM 15626</strain>
    </source>
</reference>